<keyword evidence="3" id="KW-1185">Reference proteome</keyword>
<organism evidence="2 3">
    <name type="scientific">Onchocerca flexuosa</name>
    <dbReference type="NCBI Taxonomy" id="387005"/>
    <lineage>
        <taxon>Eukaryota</taxon>
        <taxon>Metazoa</taxon>
        <taxon>Ecdysozoa</taxon>
        <taxon>Nematoda</taxon>
        <taxon>Chromadorea</taxon>
        <taxon>Rhabditida</taxon>
        <taxon>Spirurina</taxon>
        <taxon>Spiruromorpha</taxon>
        <taxon>Filarioidea</taxon>
        <taxon>Onchocercidae</taxon>
        <taxon>Onchocerca</taxon>
    </lineage>
</organism>
<protein>
    <submittedName>
        <fullName evidence="2">Uncharacterized protein</fullName>
    </submittedName>
</protein>
<evidence type="ECO:0000313" key="3">
    <source>
        <dbReference type="Proteomes" id="UP000242913"/>
    </source>
</evidence>
<dbReference type="AlphaFoldDB" id="A0A238BMH3"/>
<name>A0A238BMH3_9BILA</name>
<feature type="signal peptide" evidence="1">
    <location>
        <begin position="1"/>
        <end position="21"/>
    </location>
</feature>
<evidence type="ECO:0000313" key="2">
    <source>
        <dbReference type="EMBL" id="OZC05698.1"/>
    </source>
</evidence>
<evidence type="ECO:0000256" key="1">
    <source>
        <dbReference type="SAM" id="SignalP"/>
    </source>
</evidence>
<accession>A0A238BMH3</accession>
<sequence>MKYSKLFLLALLITIIDFTVEEKCSGCSESETSRSRVKRTFGFPYGPYFYPGYPYGGFGGFFPPPIRFPPRFTNPFGQFGANLNLSPFGPFGPFGFDIFGPFRPGAGGNRGNRFGPPNPGFGLGIFGSGPGGSGGFDIFFNRG</sequence>
<dbReference type="Proteomes" id="UP000242913">
    <property type="component" value="Unassembled WGS sequence"/>
</dbReference>
<dbReference type="OrthoDB" id="10627956at2759"/>
<feature type="chain" id="PRO_5013054010" evidence="1">
    <location>
        <begin position="22"/>
        <end position="143"/>
    </location>
</feature>
<gene>
    <name evidence="2" type="ORF">X798_07327</name>
</gene>
<reference evidence="2 3" key="1">
    <citation type="submission" date="2015-12" db="EMBL/GenBank/DDBJ databases">
        <title>Draft genome of the nematode, Onchocerca flexuosa.</title>
        <authorList>
            <person name="Mitreva M."/>
        </authorList>
    </citation>
    <scope>NUCLEOTIDE SEQUENCE [LARGE SCALE GENOMIC DNA]</scope>
    <source>
        <strain evidence="2">Red Deer</strain>
    </source>
</reference>
<proteinExistence type="predicted"/>
<keyword evidence="1" id="KW-0732">Signal</keyword>
<dbReference type="EMBL" id="KZ270520">
    <property type="protein sequence ID" value="OZC05698.1"/>
    <property type="molecule type" value="Genomic_DNA"/>
</dbReference>